<dbReference type="PROSITE" id="PS50977">
    <property type="entry name" value="HTH_TETR_2"/>
    <property type="match status" value="1"/>
</dbReference>
<dbReference type="Pfam" id="PF00440">
    <property type="entry name" value="TetR_N"/>
    <property type="match status" value="1"/>
</dbReference>
<dbReference type="PANTHER" id="PTHR30055">
    <property type="entry name" value="HTH-TYPE TRANSCRIPTIONAL REGULATOR RUTR"/>
    <property type="match status" value="1"/>
</dbReference>
<comment type="caution">
    <text evidence="6">The sequence shown here is derived from an EMBL/GenBank/DDBJ whole genome shotgun (WGS) entry which is preliminary data.</text>
</comment>
<accession>A0A4R9BP83</accession>
<dbReference type="GO" id="GO:0000976">
    <property type="term" value="F:transcription cis-regulatory region binding"/>
    <property type="evidence" value="ECO:0007669"/>
    <property type="project" value="TreeGrafter"/>
</dbReference>
<dbReference type="InterPro" id="IPR009057">
    <property type="entry name" value="Homeodomain-like_sf"/>
</dbReference>
<evidence type="ECO:0000256" key="1">
    <source>
        <dbReference type="ARBA" id="ARBA00023015"/>
    </source>
</evidence>
<evidence type="ECO:0000256" key="4">
    <source>
        <dbReference type="PROSITE-ProRule" id="PRU00335"/>
    </source>
</evidence>
<feature type="domain" description="HTH tetR-type" evidence="5">
    <location>
        <begin position="9"/>
        <end position="69"/>
    </location>
</feature>
<dbReference type="SUPFAM" id="SSF48498">
    <property type="entry name" value="Tetracyclin repressor-like, C-terminal domain"/>
    <property type="match status" value="1"/>
</dbReference>
<dbReference type="PANTHER" id="PTHR30055:SF234">
    <property type="entry name" value="HTH-TYPE TRANSCRIPTIONAL REGULATOR BETI"/>
    <property type="match status" value="1"/>
</dbReference>
<dbReference type="InterPro" id="IPR036271">
    <property type="entry name" value="Tet_transcr_reg_TetR-rel_C_sf"/>
</dbReference>
<dbReference type="InterPro" id="IPR023772">
    <property type="entry name" value="DNA-bd_HTH_TetR-type_CS"/>
</dbReference>
<dbReference type="Gene3D" id="1.10.357.10">
    <property type="entry name" value="Tetracycline Repressor, domain 2"/>
    <property type="match status" value="1"/>
</dbReference>
<evidence type="ECO:0000259" key="5">
    <source>
        <dbReference type="PROSITE" id="PS50977"/>
    </source>
</evidence>
<keyword evidence="2 4" id="KW-0238">DNA-binding</keyword>
<gene>
    <name evidence="6" type="ORF">E3T61_15355</name>
</gene>
<dbReference type="EMBL" id="SOHM01000031">
    <property type="protein sequence ID" value="TFD87205.1"/>
    <property type="molecule type" value="Genomic_DNA"/>
</dbReference>
<keyword evidence="7" id="KW-1185">Reference proteome</keyword>
<organism evidence="6 7">
    <name type="scientific">Cryobacterium lactosi</name>
    <dbReference type="NCBI Taxonomy" id="1259202"/>
    <lineage>
        <taxon>Bacteria</taxon>
        <taxon>Bacillati</taxon>
        <taxon>Actinomycetota</taxon>
        <taxon>Actinomycetes</taxon>
        <taxon>Micrococcales</taxon>
        <taxon>Microbacteriaceae</taxon>
        <taxon>Cryobacterium</taxon>
    </lineage>
</organism>
<evidence type="ECO:0000313" key="6">
    <source>
        <dbReference type="EMBL" id="TFD87205.1"/>
    </source>
</evidence>
<name>A0A4R9BP83_9MICO</name>
<dbReference type="Proteomes" id="UP000298468">
    <property type="component" value="Unassembled WGS sequence"/>
</dbReference>
<dbReference type="InterPro" id="IPR050109">
    <property type="entry name" value="HTH-type_TetR-like_transc_reg"/>
</dbReference>
<dbReference type="InterPro" id="IPR001647">
    <property type="entry name" value="HTH_TetR"/>
</dbReference>
<dbReference type="AlphaFoldDB" id="A0A4R9BP83"/>
<keyword evidence="3" id="KW-0804">Transcription</keyword>
<evidence type="ECO:0000256" key="3">
    <source>
        <dbReference type="ARBA" id="ARBA00023163"/>
    </source>
</evidence>
<evidence type="ECO:0000256" key="2">
    <source>
        <dbReference type="ARBA" id="ARBA00023125"/>
    </source>
</evidence>
<proteinExistence type="predicted"/>
<reference evidence="6 7" key="1">
    <citation type="submission" date="2019-03" db="EMBL/GenBank/DDBJ databases">
        <title>Genomics of glacier-inhabiting Cryobacterium strains.</title>
        <authorList>
            <person name="Liu Q."/>
            <person name="Xin Y.-H."/>
        </authorList>
    </citation>
    <scope>NUCLEOTIDE SEQUENCE [LARGE SCALE GENOMIC DNA]</scope>
    <source>
        <strain evidence="6 7">Sr59</strain>
    </source>
</reference>
<keyword evidence="1" id="KW-0805">Transcription regulation</keyword>
<dbReference type="SUPFAM" id="SSF46689">
    <property type="entry name" value="Homeodomain-like"/>
    <property type="match status" value="1"/>
</dbReference>
<dbReference type="GO" id="GO:0003700">
    <property type="term" value="F:DNA-binding transcription factor activity"/>
    <property type="evidence" value="ECO:0007669"/>
    <property type="project" value="TreeGrafter"/>
</dbReference>
<evidence type="ECO:0000313" key="7">
    <source>
        <dbReference type="Proteomes" id="UP000298468"/>
    </source>
</evidence>
<sequence>MGGPKLPEQERADAILAAAYRIALTEGLDAVTARRVATAAGISPGLVFFHFQSKDGLLQALLDVLLNGTLDALTHPSLSALAPWDRLERMIRVELDRLVEYHAGVELLFAFYFSRPDDLFRTRIEASFGRYLEAFLPVCQEVAGPGGVSGASTGVGGVSGDDLASTVVALIHGASIQAIRNPASVYPDALLATVLALRPRPAERP</sequence>
<dbReference type="RefSeq" id="WP_134641688.1">
    <property type="nucleotide sequence ID" value="NZ_SOHM01000031.1"/>
</dbReference>
<protein>
    <submittedName>
        <fullName evidence="6">TetR/AcrR family transcriptional regulator</fullName>
    </submittedName>
</protein>
<dbReference type="PROSITE" id="PS01081">
    <property type="entry name" value="HTH_TETR_1"/>
    <property type="match status" value="1"/>
</dbReference>
<dbReference type="OrthoDB" id="5116174at2"/>
<dbReference type="PRINTS" id="PR00455">
    <property type="entry name" value="HTHTETR"/>
</dbReference>
<feature type="DNA-binding region" description="H-T-H motif" evidence="4">
    <location>
        <begin position="32"/>
        <end position="51"/>
    </location>
</feature>